<dbReference type="AlphaFoldDB" id="A0A1M7TXJ5"/>
<feature type="transmembrane region" description="Helical" evidence="2">
    <location>
        <begin position="66"/>
        <end position="87"/>
    </location>
</feature>
<dbReference type="Proteomes" id="UP000184066">
    <property type="component" value="Unassembled WGS sequence"/>
</dbReference>
<accession>A0A1M7TXJ5</accession>
<protein>
    <submittedName>
        <fullName evidence="3">Uncharacterized membrane protein</fullName>
    </submittedName>
</protein>
<keyword evidence="2" id="KW-1133">Transmembrane helix</keyword>
<proteinExistence type="predicted"/>
<evidence type="ECO:0000256" key="1">
    <source>
        <dbReference type="SAM" id="MobiDB-lite"/>
    </source>
</evidence>
<feature type="compositionally biased region" description="Low complexity" evidence="1">
    <location>
        <begin position="263"/>
        <end position="289"/>
    </location>
</feature>
<name>A0A1M7TXJ5_9RHOB</name>
<sequence length="289" mass="31457">MNAQTPRAYPPMPRVRPLSWADIRDAVARGLDDFRAAPLYGLFFGGIFAAGGLLMLAFLTRLEMPWMILFLGVGFPLIGPFAAVGLYEVSRRRELGLPLSWRAVLGVVFAQSRRELGWMAFVTLFIFWVWIYQVRLLLALFLGGKSFSSLDEFLTVVATTPEGLGFLAVGTLDGAFLATVLFSATVTAIPLLLDRERDFITALIVSFQTVFRSPVVMIGWAWIVTAAVMLSMLPAFLGLVVTLPVLGHATWHLYRRAVEPDEAPTQDAAQDAAGAPPGAGDADALRGPA</sequence>
<evidence type="ECO:0000256" key="2">
    <source>
        <dbReference type="SAM" id="Phobius"/>
    </source>
</evidence>
<gene>
    <name evidence="3" type="ORF">SAMN05216200_11152</name>
</gene>
<feature type="transmembrane region" description="Helical" evidence="2">
    <location>
        <begin position="228"/>
        <end position="246"/>
    </location>
</feature>
<dbReference type="InterPro" id="IPR018692">
    <property type="entry name" value="DUF2189"/>
</dbReference>
<keyword evidence="2" id="KW-0812">Transmembrane</keyword>
<organism evidence="3 4">
    <name type="scientific">Oceanicella actignis</name>
    <dbReference type="NCBI Taxonomy" id="1189325"/>
    <lineage>
        <taxon>Bacteria</taxon>
        <taxon>Pseudomonadati</taxon>
        <taxon>Pseudomonadota</taxon>
        <taxon>Alphaproteobacteria</taxon>
        <taxon>Rhodobacterales</taxon>
        <taxon>Paracoccaceae</taxon>
        <taxon>Oceanicella</taxon>
    </lineage>
</organism>
<feature type="transmembrane region" description="Helical" evidence="2">
    <location>
        <begin position="39"/>
        <end position="60"/>
    </location>
</feature>
<keyword evidence="2" id="KW-0472">Membrane</keyword>
<feature type="transmembrane region" description="Helical" evidence="2">
    <location>
        <begin position="118"/>
        <end position="144"/>
    </location>
</feature>
<evidence type="ECO:0000313" key="3">
    <source>
        <dbReference type="EMBL" id="SHN75469.1"/>
    </source>
</evidence>
<feature type="region of interest" description="Disordered" evidence="1">
    <location>
        <begin position="262"/>
        <end position="289"/>
    </location>
</feature>
<feature type="transmembrane region" description="Helical" evidence="2">
    <location>
        <begin position="200"/>
        <end position="222"/>
    </location>
</feature>
<keyword evidence="4" id="KW-1185">Reference proteome</keyword>
<dbReference type="RefSeq" id="WP_072748239.1">
    <property type="nucleotide sequence ID" value="NZ_FOHL01000010.1"/>
</dbReference>
<reference evidence="3 4" key="1">
    <citation type="submission" date="2016-12" db="EMBL/GenBank/DDBJ databases">
        <authorList>
            <person name="Song W.-J."/>
            <person name="Kurnit D.M."/>
        </authorList>
    </citation>
    <scope>NUCLEOTIDE SEQUENCE [LARGE SCALE GENOMIC DNA]</scope>
    <source>
        <strain evidence="3 4">CGMCC 1.10808</strain>
    </source>
</reference>
<evidence type="ECO:0000313" key="4">
    <source>
        <dbReference type="Proteomes" id="UP000184066"/>
    </source>
</evidence>
<feature type="transmembrane region" description="Helical" evidence="2">
    <location>
        <begin position="164"/>
        <end position="193"/>
    </location>
</feature>
<dbReference type="STRING" id="1189325.SAMN04488119_11052"/>
<dbReference type="EMBL" id="FRDL01000011">
    <property type="protein sequence ID" value="SHN75469.1"/>
    <property type="molecule type" value="Genomic_DNA"/>
</dbReference>
<dbReference type="Pfam" id="PF09955">
    <property type="entry name" value="DUF2189"/>
    <property type="match status" value="1"/>
</dbReference>